<keyword evidence="3" id="KW-1185">Reference proteome</keyword>
<protein>
    <submittedName>
        <fullName evidence="2">Uncharacterized protein</fullName>
    </submittedName>
</protein>
<feature type="region of interest" description="Disordered" evidence="1">
    <location>
        <begin position="162"/>
        <end position="194"/>
    </location>
</feature>
<organism evidence="2 3">
    <name type="scientific">Fusarium beomiforme</name>
    <dbReference type="NCBI Taxonomy" id="44412"/>
    <lineage>
        <taxon>Eukaryota</taxon>
        <taxon>Fungi</taxon>
        <taxon>Dikarya</taxon>
        <taxon>Ascomycota</taxon>
        <taxon>Pezizomycotina</taxon>
        <taxon>Sordariomycetes</taxon>
        <taxon>Hypocreomycetidae</taxon>
        <taxon>Hypocreales</taxon>
        <taxon>Nectriaceae</taxon>
        <taxon>Fusarium</taxon>
        <taxon>Fusarium burgessii species complex</taxon>
    </lineage>
</organism>
<evidence type="ECO:0000313" key="2">
    <source>
        <dbReference type="EMBL" id="KAF4343963.1"/>
    </source>
</evidence>
<proteinExistence type="predicted"/>
<dbReference type="Proteomes" id="UP000730481">
    <property type="component" value="Unassembled WGS sequence"/>
</dbReference>
<dbReference type="AlphaFoldDB" id="A0A9P5E3Y7"/>
<evidence type="ECO:0000313" key="3">
    <source>
        <dbReference type="Proteomes" id="UP000730481"/>
    </source>
</evidence>
<reference evidence="2" key="2">
    <citation type="submission" date="2020-02" db="EMBL/GenBank/DDBJ databases">
        <title>Identification and distribution of gene clusters putatively required for synthesis of sphingolipid metabolism inhibitors in phylogenetically diverse species of the filamentous fungus Fusarium.</title>
        <authorList>
            <person name="Kim H.-S."/>
            <person name="Busman M."/>
            <person name="Brown D.W."/>
            <person name="Divon H."/>
            <person name="Uhlig S."/>
            <person name="Proctor R.H."/>
        </authorList>
    </citation>
    <scope>NUCLEOTIDE SEQUENCE</scope>
    <source>
        <strain evidence="2">NRRL 25174</strain>
    </source>
</reference>
<accession>A0A9P5E3Y7</accession>
<dbReference type="EMBL" id="PVQB02000071">
    <property type="protein sequence ID" value="KAF4343963.1"/>
    <property type="molecule type" value="Genomic_DNA"/>
</dbReference>
<sequence length="356" mass="40787">MDKPLQNARKLLIQDRLDSLNLRLEELGKDVTNLSTDRFSKQCISCMKDIRSLAYGCLIENIDRFDRSEYDNRMKETLRVMRFDVNKNNGIELDSHPRVSQPLMAIGERIKGFMALKFALPPAKLCLTPYNAHDIFEELATNLKSLAIEELKCREYDLIKTSAPRDHDSSSNNQLGPPLAPGSSFGRPVVDTTPEEEASKKAMELWVEKQNDMYQTFLQLPVTSHIVSVSLSHYEDTKVHKYPLPSGLTLLRLHYDNGVGEWCYSSVIPGNEENSAFPFKKGDVEVLTATRNKLRQENLIWGMALEKQVPEPHPLLLQLELHFDSIIPEEFGVVVAWRYYGSKQWMDRYGHLVSED</sequence>
<name>A0A9P5E3Y7_9HYPO</name>
<evidence type="ECO:0000256" key="1">
    <source>
        <dbReference type="SAM" id="MobiDB-lite"/>
    </source>
</evidence>
<dbReference type="OrthoDB" id="5092239at2759"/>
<comment type="caution">
    <text evidence="2">The sequence shown here is derived from an EMBL/GenBank/DDBJ whole genome shotgun (WGS) entry which is preliminary data.</text>
</comment>
<gene>
    <name evidence="2" type="ORF">FBEOM_2070</name>
</gene>
<reference evidence="2" key="1">
    <citation type="journal article" date="2017" name="Mycologia">
        <title>Fusarium algeriense, sp. nov., a novel toxigenic crown rot pathogen of durum wheat from Algeria is nested in the Fusarium burgessii species complex.</title>
        <authorList>
            <person name="Laraba I."/>
            <person name="Keddad A."/>
            <person name="Boureghda H."/>
            <person name="Abdallah N."/>
            <person name="Vaughan M.M."/>
            <person name="Proctor R.H."/>
            <person name="Busman M."/>
            <person name="O'Donnell K."/>
        </authorList>
    </citation>
    <scope>NUCLEOTIDE SEQUENCE</scope>
    <source>
        <strain evidence="2">NRRL 25174</strain>
    </source>
</reference>